<accession>A0A7C9TJA8</accession>
<dbReference type="Proteomes" id="UP000484255">
    <property type="component" value="Unassembled WGS sequence"/>
</dbReference>
<evidence type="ECO:0000313" key="3">
    <source>
        <dbReference type="Proteomes" id="UP000484255"/>
    </source>
</evidence>
<evidence type="ECO:0000256" key="1">
    <source>
        <dbReference type="SAM" id="SignalP"/>
    </source>
</evidence>
<dbReference type="EMBL" id="JAAGOH010000006">
    <property type="protein sequence ID" value="NDY91042.1"/>
    <property type="molecule type" value="Genomic_DNA"/>
</dbReference>
<comment type="caution">
    <text evidence="2">The sequence shown here is derived from an EMBL/GenBank/DDBJ whole genome shotgun (WGS) entry which is preliminary data.</text>
</comment>
<name>A0A7C9TJA8_9BURK</name>
<keyword evidence="1" id="KW-0732">Signal</keyword>
<evidence type="ECO:0000313" key="2">
    <source>
        <dbReference type="EMBL" id="NDY91042.1"/>
    </source>
</evidence>
<dbReference type="RefSeq" id="WP_163456888.1">
    <property type="nucleotide sequence ID" value="NZ_JAAGOH010000006.1"/>
</dbReference>
<reference evidence="2 3" key="1">
    <citation type="submission" date="2020-02" db="EMBL/GenBank/DDBJ databases">
        <title>Ideonella bacterium strain TBM-1.</title>
        <authorList>
            <person name="Chen W.-M."/>
        </authorList>
    </citation>
    <scope>NUCLEOTIDE SEQUENCE [LARGE SCALE GENOMIC DNA]</scope>
    <source>
        <strain evidence="2 3">TBM-1</strain>
    </source>
</reference>
<feature type="signal peptide" evidence="1">
    <location>
        <begin position="1"/>
        <end position="30"/>
    </location>
</feature>
<organism evidence="2 3">
    <name type="scientific">Ideonella livida</name>
    <dbReference type="NCBI Taxonomy" id="2707176"/>
    <lineage>
        <taxon>Bacteria</taxon>
        <taxon>Pseudomonadati</taxon>
        <taxon>Pseudomonadota</taxon>
        <taxon>Betaproteobacteria</taxon>
        <taxon>Burkholderiales</taxon>
        <taxon>Sphaerotilaceae</taxon>
        <taxon>Ideonella</taxon>
    </lineage>
</organism>
<keyword evidence="3" id="KW-1185">Reference proteome</keyword>
<gene>
    <name evidence="2" type="ORF">G3A44_07510</name>
</gene>
<protein>
    <recommendedName>
        <fullName evidence="4">C-type lysozyme inhibitor domain-containing protein</fullName>
    </recommendedName>
</protein>
<proteinExistence type="predicted"/>
<feature type="chain" id="PRO_5028808961" description="C-type lysozyme inhibitor domain-containing protein" evidence="1">
    <location>
        <begin position="31"/>
        <end position="125"/>
    </location>
</feature>
<evidence type="ECO:0008006" key="4">
    <source>
        <dbReference type="Google" id="ProtNLM"/>
    </source>
</evidence>
<dbReference type="AlphaFoldDB" id="A0A7C9TJA8"/>
<sequence>MASERALGCGACWRGLGLSLMLLGAVPAWASQTDYTCADGQVLRVRSTPREATVQLLPAEGGKPSGPGVRLERVRQTGAALFFAPGKKASLQLDRSTALWQTGDAPPLNCQLKLKEFRGGTPTAR</sequence>